<reference evidence="4" key="1">
    <citation type="journal article" date="2020" name="Genome Biol.">
        <title>Gamete binning: chromosome-level and haplotype-resolved genome assembly enabled by high-throughput single-cell sequencing of gamete genomes.</title>
        <authorList>
            <person name="Campoy J.A."/>
            <person name="Sun H."/>
            <person name="Goel M."/>
            <person name="Jiao W.-B."/>
            <person name="Folz-Donahue K."/>
            <person name="Wang N."/>
            <person name="Rubio M."/>
            <person name="Liu C."/>
            <person name="Kukat C."/>
            <person name="Ruiz D."/>
            <person name="Huettel B."/>
            <person name="Schneeberger K."/>
        </authorList>
    </citation>
    <scope>NUCLEOTIDE SEQUENCE [LARGE SCALE GENOMIC DNA]</scope>
    <source>
        <strain evidence="4">cv. Rojo Pasion</strain>
    </source>
</reference>
<dbReference type="EMBL" id="CAEKKB010000003">
    <property type="protein sequence ID" value="CAB4305636.1"/>
    <property type="molecule type" value="Genomic_DNA"/>
</dbReference>
<name>A0A6J5UH69_PRUAR</name>
<dbReference type="PANTHER" id="PTHR23336:SF44">
    <property type="entry name" value="PROTEIN MICRORCHIDIA 6"/>
    <property type="match status" value="1"/>
</dbReference>
<evidence type="ECO:0000313" key="4">
    <source>
        <dbReference type="Proteomes" id="UP000507245"/>
    </source>
</evidence>
<evidence type="ECO:0000313" key="2">
    <source>
        <dbReference type="EMBL" id="CAB4305636.1"/>
    </source>
</evidence>
<dbReference type="Proteomes" id="UP000507245">
    <property type="component" value="Unassembled WGS sequence"/>
</dbReference>
<dbReference type="InterPro" id="IPR045261">
    <property type="entry name" value="MORC_ATPase"/>
</dbReference>
<gene>
    <name evidence="1" type="ORF">CURHAP_LOCUS24054</name>
    <name evidence="2" type="ORF">ORAREDHAP_LOCUS23672</name>
</gene>
<reference evidence="1 3" key="2">
    <citation type="submission" date="2020-05" db="EMBL/GenBank/DDBJ databases">
        <authorList>
            <person name="Campoy J."/>
            <person name="Schneeberger K."/>
            <person name="Spophaly S."/>
        </authorList>
    </citation>
    <scope>NUCLEOTIDE SEQUENCE [LARGE SCALE GENOMIC DNA]</scope>
    <source>
        <strain evidence="1">PruArmRojPasFocal</strain>
    </source>
</reference>
<dbReference type="GO" id="GO:0016887">
    <property type="term" value="F:ATP hydrolysis activity"/>
    <property type="evidence" value="ECO:0007669"/>
    <property type="project" value="InterPro"/>
</dbReference>
<dbReference type="GO" id="GO:0005634">
    <property type="term" value="C:nucleus"/>
    <property type="evidence" value="ECO:0007669"/>
    <property type="project" value="TreeGrafter"/>
</dbReference>
<protein>
    <recommendedName>
        <fullName evidence="5">Morc S5 domain-containing protein</fullName>
    </recommendedName>
</protein>
<dbReference type="OrthoDB" id="757982at2759"/>
<evidence type="ECO:0000313" key="3">
    <source>
        <dbReference type="Proteomes" id="UP000507222"/>
    </source>
</evidence>
<evidence type="ECO:0000313" key="1">
    <source>
        <dbReference type="EMBL" id="CAB4275252.1"/>
    </source>
</evidence>
<evidence type="ECO:0008006" key="5">
    <source>
        <dbReference type="Google" id="ProtNLM"/>
    </source>
</evidence>
<dbReference type="EMBL" id="CAEKDK010000003">
    <property type="protein sequence ID" value="CAB4275252.1"/>
    <property type="molecule type" value="Genomic_DNA"/>
</dbReference>
<dbReference type="AlphaFoldDB" id="A0A6J5UH69"/>
<dbReference type="Proteomes" id="UP000507222">
    <property type="component" value="Unassembled WGS sequence"/>
</dbReference>
<organism evidence="1 3">
    <name type="scientific">Prunus armeniaca</name>
    <name type="common">Apricot</name>
    <name type="synonym">Armeniaca vulgaris</name>
    <dbReference type="NCBI Taxonomy" id="36596"/>
    <lineage>
        <taxon>Eukaryota</taxon>
        <taxon>Viridiplantae</taxon>
        <taxon>Streptophyta</taxon>
        <taxon>Embryophyta</taxon>
        <taxon>Tracheophyta</taxon>
        <taxon>Spermatophyta</taxon>
        <taxon>Magnoliopsida</taxon>
        <taxon>eudicotyledons</taxon>
        <taxon>Gunneridae</taxon>
        <taxon>Pentapetalae</taxon>
        <taxon>rosids</taxon>
        <taxon>fabids</taxon>
        <taxon>Rosales</taxon>
        <taxon>Rosaceae</taxon>
        <taxon>Amygdaloideae</taxon>
        <taxon>Amygdaleae</taxon>
        <taxon>Prunus</taxon>
    </lineage>
</organism>
<sequence>MSNSNIIDLCSDDEMGESNMKKCTREIEPDFDSASAPSVCPTPISRQFWKAGRYEEKQGQRCKAANPYGKNHMRIHPMFLHSNATSHKWAFGAMAELLDNAVDEIENGATFVSIDKMSTPRYGTPALLIRGWPTNPFTFVFSINIWTRITSHMHFWLLKHDIRQQKDDGGGMDPDAIRRCMSFGFSDKKSKLTIGQCIDCTWGH</sequence>
<accession>A0A6J5UH69</accession>
<proteinExistence type="predicted"/>
<keyword evidence="4" id="KW-1185">Reference proteome</keyword>
<dbReference type="PANTHER" id="PTHR23336">
    <property type="entry name" value="ZINC FINGER CW-TYPE COILED-COIL DOMAIN PROTEIN 3"/>
    <property type="match status" value="1"/>
</dbReference>